<gene>
    <name evidence="1" type="ORF">M0L20_28790</name>
</gene>
<dbReference type="SUPFAM" id="SSF52490">
    <property type="entry name" value="Tubulin nucleotide-binding domain-like"/>
    <property type="match status" value="1"/>
</dbReference>
<organism evidence="1 2">
    <name type="scientific">Spirosoma liriopis</name>
    <dbReference type="NCBI Taxonomy" id="2937440"/>
    <lineage>
        <taxon>Bacteria</taxon>
        <taxon>Pseudomonadati</taxon>
        <taxon>Bacteroidota</taxon>
        <taxon>Cytophagia</taxon>
        <taxon>Cytophagales</taxon>
        <taxon>Cytophagaceae</taxon>
        <taxon>Spirosoma</taxon>
    </lineage>
</organism>
<dbReference type="InterPro" id="IPR036525">
    <property type="entry name" value="Tubulin/FtsZ_GTPase_sf"/>
</dbReference>
<dbReference type="RefSeq" id="WP_248480702.1">
    <property type="nucleotide sequence ID" value="NZ_JALPRF010000012.1"/>
</dbReference>
<dbReference type="Pfam" id="PF13809">
    <property type="entry name" value="Tubulin_2"/>
    <property type="match status" value="1"/>
</dbReference>
<accession>A0ABT0HUR9</accession>
<dbReference type="EMBL" id="JALPRF010000012">
    <property type="protein sequence ID" value="MCK8495898.1"/>
    <property type="molecule type" value="Genomic_DNA"/>
</dbReference>
<comment type="caution">
    <text evidence="1">The sequence shown here is derived from an EMBL/GenBank/DDBJ whole genome shotgun (WGS) entry which is preliminary data.</text>
</comment>
<sequence length="1012" mass="116525">MANHLLIVSGGTGGKIVRAFKKTVYQQFRSHSPNNIEYLYIDSSGDEMSKSTEWEVLGESIALGTSNFLELKSDNLATKFAEIERYPGVKDFVGNKQDWIDLINDARGQKTAGMQRRRMGRILYASNAKEFNNALTDRVRKLQSNTKESDVTFHVCAGLAGGTGSGSIIDIVTQIRNAYPANNTEYTILLYVYLPEDTTNWNTELDFYHANGYAALLELNALSTGALRPFDVTGEKGQLSVDTPFTGCYVFTNQNENGITVNKETELPEIVADFIYQKTIGLNQISAELHRIESGENGDPTPEMATDSKIAERSKRFLSFGIKRIAIPEQEIREYLTFNFAKQAALQLRFNNWIDVSGFVESPKNINFNSLVQQVDKLDGWNLSLKHLTLSEAVLIDDSSRRWKSFEIHWRDKLNFFKPLAKQKVKKEWIDALKLLALKEYEEDFRKSNGVVKFFEAKRKDKRDMAREIRRKIEAEFFEEWRNGDLSIYDLGRKINALIDYIRTDILRSLEDKIDSLRKLEERAKELIRLNDQNWAKIGIFSDLLNKRDEIFEAQVLAIQDEYRIRTEIDGLKFAREFVPEILEQLDLLNHEIITASGTVNDVINIFEQNILSRCNDQEWTSETSSDSVDVFKQQLVPFYESSRVKAIVRRFNRDQKVQGPQTAKVREALTKVLGNDRLNFVDFNHRLQKNAFATELEKVCQENAMALEKDLANQERLLGMNVIEKLQRHYEGNKQALRNLAGQLMKYAGCYVLFNQNEISKSGEGLSTGAAKRTLFVILPKNSTTNYSTFIGDLKEAFEFNKSSQIELKFLEADTSEYRITLMTVTSLFPLRYLTQTERLRDKYNMRLQKHDAIKAKMLLHIQDDCIGLPNLFAPTQQELADMIYKKRISAVSNLLLAHAMGLVKEKETEEGYKKLALVKIDMFGDEDPVFFMDKSLSNSWKVLTDRDINQLYTAVQQERLVNYKHKIRKEELSEQIKNIIMKLKEEASETDYKIFKDSALNLINELQRDN</sequence>
<dbReference type="InterPro" id="IPR017975">
    <property type="entry name" value="Tubulin_CS"/>
</dbReference>
<proteinExistence type="predicted"/>
<protein>
    <submittedName>
        <fullName evidence="1">Tubulin-like doman-containing protein</fullName>
    </submittedName>
</protein>
<evidence type="ECO:0000313" key="1">
    <source>
        <dbReference type="EMBL" id="MCK8495898.1"/>
    </source>
</evidence>
<keyword evidence="2" id="KW-1185">Reference proteome</keyword>
<dbReference type="Proteomes" id="UP001202180">
    <property type="component" value="Unassembled WGS sequence"/>
</dbReference>
<evidence type="ECO:0000313" key="2">
    <source>
        <dbReference type="Proteomes" id="UP001202180"/>
    </source>
</evidence>
<reference evidence="1 2" key="1">
    <citation type="submission" date="2022-04" db="EMBL/GenBank/DDBJ databases">
        <title>Spirosoma sp. strain RP8 genome sequencing and assembly.</title>
        <authorList>
            <person name="Jung Y."/>
        </authorList>
    </citation>
    <scope>NUCLEOTIDE SEQUENCE [LARGE SCALE GENOMIC DNA]</scope>
    <source>
        <strain evidence="1 2">RP8</strain>
    </source>
</reference>
<dbReference type="Gene3D" id="3.40.50.1440">
    <property type="entry name" value="Tubulin/FtsZ, GTPase domain"/>
    <property type="match status" value="1"/>
</dbReference>
<dbReference type="InterPro" id="IPR025904">
    <property type="entry name" value="Tubulin-like"/>
</dbReference>
<name>A0ABT0HUR9_9BACT</name>
<dbReference type="PROSITE" id="PS00227">
    <property type="entry name" value="TUBULIN"/>
    <property type="match status" value="1"/>
</dbReference>